<evidence type="ECO:0000259" key="2">
    <source>
        <dbReference type="Pfam" id="PF10099"/>
    </source>
</evidence>
<sequence>MNLTRSPELIDRLAAAYALGTLRGGARRRFEAIARQSPAVRAQALIWQERFASMTELAPAQEPDANVWKRIENLLPAQEAPRPAGEQPAVLERLRRLVSLWRGAALAGAMVAVVVAVVGGQLAANLQRQEAALAEASRQRDALTAQLQAAPQVQYVAVLADDRQAPAMLATFDPKHNTLTLKRVGGVQAGPDRSLQLWALPPGAAPRSLGVLGDEQVLRLSLTEQQVREVPALAISLEPRGGAPAGSGPTGPVVSKGALLQTAL</sequence>
<keyword evidence="1" id="KW-0812">Transmembrane</keyword>
<feature type="transmembrane region" description="Helical" evidence="1">
    <location>
        <begin position="103"/>
        <end position="124"/>
    </location>
</feature>
<organism evidence="3 4">
    <name type="scientific">Ramlibacter lithotrophicus</name>
    <dbReference type="NCBI Taxonomy" id="2606681"/>
    <lineage>
        <taxon>Bacteria</taxon>
        <taxon>Pseudomonadati</taxon>
        <taxon>Pseudomonadota</taxon>
        <taxon>Betaproteobacteria</taxon>
        <taxon>Burkholderiales</taxon>
        <taxon>Comamonadaceae</taxon>
        <taxon>Ramlibacter</taxon>
    </lineage>
</organism>
<evidence type="ECO:0000256" key="1">
    <source>
        <dbReference type="SAM" id="Phobius"/>
    </source>
</evidence>
<protein>
    <submittedName>
        <fullName evidence="3">RNA polymerase subunit sigma-70</fullName>
    </submittedName>
</protein>
<dbReference type="GO" id="GO:0006417">
    <property type="term" value="P:regulation of translation"/>
    <property type="evidence" value="ECO:0007669"/>
    <property type="project" value="TreeGrafter"/>
</dbReference>
<evidence type="ECO:0000313" key="4">
    <source>
        <dbReference type="Proteomes" id="UP000521868"/>
    </source>
</evidence>
<dbReference type="InterPro" id="IPR018764">
    <property type="entry name" value="RskA_C"/>
</dbReference>
<comment type="caution">
    <text evidence="3">The sequence shown here is derived from an EMBL/GenBank/DDBJ whole genome shotgun (WGS) entry which is preliminary data.</text>
</comment>
<accession>A0A7X6DEC7</accession>
<dbReference type="PANTHER" id="PTHR37461:SF1">
    <property type="entry name" value="ANTI-SIGMA-K FACTOR RSKA"/>
    <property type="match status" value="1"/>
</dbReference>
<name>A0A7X6DEC7_9BURK</name>
<dbReference type="GO" id="GO:0005886">
    <property type="term" value="C:plasma membrane"/>
    <property type="evidence" value="ECO:0007669"/>
    <property type="project" value="InterPro"/>
</dbReference>
<dbReference type="Pfam" id="PF10099">
    <property type="entry name" value="RskA_C"/>
    <property type="match status" value="1"/>
</dbReference>
<dbReference type="RefSeq" id="WP_168106662.1">
    <property type="nucleotide sequence ID" value="NZ_VTOX01000002.1"/>
</dbReference>
<dbReference type="PANTHER" id="PTHR37461">
    <property type="entry name" value="ANTI-SIGMA-K FACTOR RSKA"/>
    <property type="match status" value="1"/>
</dbReference>
<proteinExistence type="predicted"/>
<feature type="domain" description="Anti-sigma K factor RskA C-terminal" evidence="2">
    <location>
        <begin position="107"/>
        <end position="253"/>
    </location>
</feature>
<dbReference type="InterPro" id="IPR051474">
    <property type="entry name" value="Anti-sigma-K/W_factor"/>
</dbReference>
<keyword evidence="1" id="KW-1133">Transmembrane helix</keyword>
<keyword evidence="1" id="KW-0472">Membrane</keyword>
<keyword evidence="4" id="KW-1185">Reference proteome</keyword>
<gene>
    <name evidence="3" type="ORF">RAMLITH_06910</name>
</gene>
<dbReference type="EMBL" id="VTOX01000002">
    <property type="protein sequence ID" value="NKE65548.1"/>
    <property type="molecule type" value="Genomic_DNA"/>
</dbReference>
<dbReference type="Proteomes" id="UP000521868">
    <property type="component" value="Unassembled WGS sequence"/>
</dbReference>
<dbReference type="AlphaFoldDB" id="A0A7X6DEC7"/>
<reference evidence="3 4" key="1">
    <citation type="journal article" date="2020" name="Nature">
        <title>Bacterial chemolithoautotrophy via manganese oxidation.</title>
        <authorList>
            <person name="Yu H."/>
            <person name="Leadbetter J.R."/>
        </authorList>
    </citation>
    <scope>NUCLEOTIDE SEQUENCE [LARGE SCALE GENOMIC DNA]</scope>
    <source>
        <strain evidence="3 4">RBP-1</strain>
    </source>
</reference>
<dbReference type="GO" id="GO:0016989">
    <property type="term" value="F:sigma factor antagonist activity"/>
    <property type="evidence" value="ECO:0007669"/>
    <property type="project" value="TreeGrafter"/>
</dbReference>
<evidence type="ECO:0000313" key="3">
    <source>
        <dbReference type="EMBL" id="NKE65548.1"/>
    </source>
</evidence>